<dbReference type="GO" id="GO:0004523">
    <property type="term" value="F:RNA-DNA hybrid ribonuclease activity"/>
    <property type="evidence" value="ECO:0007669"/>
    <property type="project" value="UniProtKB-EC"/>
</dbReference>
<dbReference type="GO" id="GO:0003677">
    <property type="term" value="F:DNA binding"/>
    <property type="evidence" value="ECO:0007669"/>
    <property type="project" value="UniProtKB-KW"/>
</dbReference>
<dbReference type="Proteomes" id="UP001274896">
    <property type="component" value="Unassembled WGS sequence"/>
</dbReference>
<dbReference type="PROSITE" id="PS50303">
    <property type="entry name" value="PUM_HD"/>
    <property type="match status" value="1"/>
</dbReference>
<gene>
    <name evidence="18" type="ORF">QTP70_025249</name>
</gene>
<evidence type="ECO:0000256" key="9">
    <source>
        <dbReference type="ARBA" id="ARBA00023125"/>
    </source>
</evidence>
<evidence type="ECO:0000256" key="12">
    <source>
        <dbReference type="ARBA" id="ARBA00073764"/>
    </source>
</evidence>
<keyword evidence="6" id="KW-0158">Chromosome</keyword>
<evidence type="ECO:0000256" key="3">
    <source>
        <dbReference type="ARBA" id="ARBA00004642"/>
    </source>
</evidence>
<comment type="similarity">
    <text evidence="4">Belongs to the beta type-B retroviral polymerase family. HERV class-II K(HML-2) pol subfamily.</text>
</comment>
<feature type="region of interest" description="Disordered" evidence="15">
    <location>
        <begin position="1"/>
        <end position="113"/>
    </location>
</feature>
<dbReference type="GO" id="GO:0006417">
    <property type="term" value="P:regulation of translation"/>
    <property type="evidence" value="ECO:0007669"/>
    <property type="project" value="TreeGrafter"/>
</dbReference>
<dbReference type="Pfam" id="PF03372">
    <property type="entry name" value="Exo_endo_phos"/>
    <property type="match status" value="1"/>
</dbReference>
<comment type="caution">
    <text evidence="18">The sequence shown here is derived from an EMBL/GenBank/DDBJ whole genome shotgun (WGS) entry which is preliminary data.</text>
</comment>
<evidence type="ECO:0000256" key="11">
    <source>
        <dbReference type="ARBA" id="ARBA00055542"/>
    </source>
</evidence>
<feature type="repeat" description="Pumilio" evidence="13">
    <location>
        <begin position="185"/>
        <end position="221"/>
    </location>
</feature>
<evidence type="ECO:0000313" key="19">
    <source>
        <dbReference type="Proteomes" id="UP001274896"/>
    </source>
</evidence>
<dbReference type="SUPFAM" id="SSF48371">
    <property type="entry name" value="ARM repeat"/>
    <property type="match status" value="1"/>
</dbReference>
<evidence type="ECO:0000256" key="14">
    <source>
        <dbReference type="SAM" id="Coils"/>
    </source>
</evidence>
<dbReference type="Gene3D" id="3.60.10.10">
    <property type="entry name" value="Endonuclease/exonuclease/phosphatase"/>
    <property type="match status" value="1"/>
</dbReference>
<evidence type="ECO:0000256" key="10">
    <source>
        <dbReference type="ARBA" id="ARBA00023242"/>
    </source>
</evidence>
<dbReference type="InterPro" id="IPR043502">
    <property type="entry name" value="DNA/RNA_pol_sf"/>
</dbReference>
<dbReference type="GO" id="GO:0005694">
    <property type="term" value="C:chromosome"/>
    <property type="evidence" value="ECO:0007669"/>
    <property type="project" value="UniProtKB-SubCell"/>
</dbReference>
<dbReference type="CDD" id="cd09076">
    <property type="entry name" value="L1-EN"/>
    <property type="match status" value="1"/>
</dbReference>
<feature type="domain" description="PUM-HD" evidence="16">
    <location>
        <begin position="120"/>
        <end position="483"/>
    </location>
</feature>
<reference evidence="18" key="1">
    <citation type="submission" date="2023-06" db="EMBL/GenBank/DDBJ databases">
        <title>Male Hemibagrus guttatus genome.</title>
        <authorList>
            <person name="Bian C."/>
        </authorList>
    </citation>
    <scope>NUCLEOTIDE SEQUENCE</scope>
    <source>
        <strain evidence="18">Male_cb2023</strain>
        <tissue evidence="18">Muscle</tissue>
    </source>
</reference>
<dbReference type="InterPro" id="IPR040059">
    <property type="entry name" value="PUM3"/>
</dbReference>
<dbReference type="InterPro" id="IPR012959">
    <property type="entry name" value="CPL_dom"/>
</dbReference>
<keyword evidence="10" id="KW-0539">Nucleus</keyword>
<evidence type="ECO:0000256" key="15">
    <source>
        <dbReference type="SAM" id="MobiDB-lite"/>
    </source>
</evidence>
<keyword evidence="7" id="KW-0677">Repeat</keyword>
<accession>A0AAE0QJK9</accession>
<dbReference type="PANTHER" id="PTHR13389:SF0">
    <property type="entry name" value="PUMILIO HOMOLOG 3"/>
    <property type="match status" value="1"/>
</dbReference>
<feature type="coiled-coil region" evidence="14">
    <location>
        <begin position="887"/>
        <end position="921"/>
    </location>
</feature>
<dbReference type="Gene3D" id="1.25.10.10">
    <property type="entry name" value="Leucine-rich Repeat Variant"/>
    <property type="match status" value="1"/>
</dbReference>
<name>A0AAE0QJK9_9TELE</name>
<dbReference type="SUPFAM" id="SSF56672">
    <property type="entry name" value="DNA/RNA polymerases"/>
    <property type="match status" value="1"/>
</dbReference>
<dbReference type="InterPro" id="IPR005135">
    <property type="entry name" value="Endo/exonuclease/phosphatase"/>
</dbReference>
<dbReference type="Gene3D" id="3.30.70.270">
    <property type="match status" value="1"/>
</dbReference>
<keyword evidence="8" id="KW-0694">RNA-binding</keyword>
<evidence type="ECO:0000256" key="2">
    <source>
        <dbReference type="ARBA" id="ARBA00004604"/>
    </source>
</evidence>
<evidence type="ECO:0000256" key="8">
    <source>
        <dbReference type="ARBA" id="ARBA00022884"/>
    </source>
</evidence>
<evidence type="ECO:0000259" key="16">
    <source>
        <dbReference type="PROSITE" id="PS50303"/>
    </source>
</evidence>
<feature type="compositionally biased region" description="Basic and acidic residues" evidence="15">
    <location>
        <begin position="63"/>
        <end position="113"/>
    </location>
</feature>
<protein>
    <recommendedName>
        <fullName evidence="12">Pumilio homolog 3</fullName>
        <ecNumber evidence="5">3.1.26.4</ecNumber>
    </recommendedName>
</protein>
<dbReference type="InterPro" id="IPR000477">
    <property type="entry name" value="RT_dom"/>
</dbReference>
<keyword evidence="14" id="KW-0175">Coiled coil</keyword>
<dbReference type="CDD" id="cd01650">
    <property type="entry name" value="RT_nLTR_like"/>
    <property type="match status" value="1"/>
</dbReference>
<evidence type="ECO:0000256" key="13">
    <source>
        <dbReference type="PROSITE-ProRule" id="PRU00317"/>
    </source>
</evidence>
<dbReference type="InterPro" id="IPR011989">
    <property type="entry name" value="ARM-like"/>
</dbReference>
<evidence type="ECO:0000256" key="6">
    <source>
        <dbReference type="ARBA" id="ARBA00022454"/>
    </source>
</evidence>
<dbReference type="SMART" id="SM00025">
    <property type="entry name" value="Pumilio"/>
    <property type="match status" value="6"/>
</dbReference>
<dbReference type="FunFam" id="1.25.10.10:FF:000207">
    <property type="entry name" value="Pumilio RNA-binding family member 3"/>
    <property type="match status" value="1"/>
</dbReference>
<dbReference type="FunFam" id="1.25.10.10:FF:001092">
    <property type="entry name" value="Pumilio RNA-binding family member 3"/>
    <property type="match status" value="1"/>
</dbReference>
<dbReference type="GO" id="GO:0003729">
    <property type="term" value="F:mRNA binding"/>
    <property type="evidence" value="ECO:0007669"/>
    <property type="project" value="TreeGrafter"/>
</dbReference>
<evidence type="ECO:0000256" key="7">
    <source>
        <dbReference type="ARBA" id="ARBA00022737"/>
    </source>
</evidence>
<dbReference type="EMBL" id="JAUCMX010000015">
    <property type="protein sequence ID" value="KAK3522117.1"/>
    <property type="molecule type" value="Genomic_DNA"/>
</dbReference>
<evidence type="ECO:0000313" key="18">
    <source>
        <dbReference type="EMBL" id="KAK3522117.1"/>
    </source>
</evidence>
<dbReference type="EC" id="3.1.26.4" evidence="5"/>
<dbReference type="GO" id="GO:0005654">
    <property type="term" value="C:nucleoplasm"/>
    <property type="evidence" value="ECO:0007669"/>
    <property type="project" value="UniProtKB-SubCell"/>
</dbReference>
<dbReference type="PANTHER" id="PTHR13389">
    <property type="entry name" value="PUMILIO HOMOLOG 3"/>
    <property type="match status" value="1"/>
</dbReference>
<evidence type="ECO:0000256" key="5">
    <source>
        <dbReference type="ARBA" id="ARBA00012180"/>
    </source>
</evidence>
<dbReference type="InterPro" id="IPR033133">
    <property type="entry name" value="PUM-HD"/>
</dbReference>
<feature type="domain" description="Reverse transcriptase" evidence="17">
    <location>
        <begin position="1053"/>
        <end position="1312"/>
    </location>
</feature>
<evidence type="ECO:0000256" key="1">
    <source>
        <dbReference type="ARBA" id="ARBA00004286"/>
    </source>
</evidence>
<dbReference type="PROSITE" id="PS50878">
    <property type="entry name" value="RT_POL"/>
    <property type="match status" value="1"/>
</dbReference>
<dbReference type="InterPro" id="IPR043128">
    <property type="entry name" value="Rev_trsase/Diguanyl_cyclase"/>
</dbReference>
<comment type="function">
    <text evidence="11">Inhibits the poly(ADP-ribosyl)ation activity of PARP1 and the degradation of PARP1 by CASP3 following genotoxic stress. Binds to double-stranded RNA or DNA without sequence specificity. Involved in development of the eye and of primordial germ cells.</text>
</comment>
<feature type="compositionally biased region" description="Basic residues" evidence="15">
    <location>
        <begin position="1"/>
        <end position="10"/>
    </location>
</feature>
<proteinExistence type="inferred from homology"/>
<keyword evidence="9" id="KW-0238">DNA-binding</keyword>
<dbReference type="PROSITE" id="PS50302">
    <property type="entry name" value="PUM"/>
    <property type="match status" value="1"/>
</dbReference>
<dbReference type="Pfam" id="PF08144">
    <property type="entry name" value="CPL"/>
    <property type="match status" value="1"/>
</dbReference>
<dbReference type="Pfam" id="PF00078">
    <property type="entry name" value="RVT_1"/>
    <property type="match status" value="1"/>
</dbReference>
<dbReference type="SUPFAM" id="SSF56219">
    <property type="entry name" value="DNase I-like"/>
    <property type="match status" value="1"/>
</dbReference>
<evidence type="ECO:0000259" key="17">
    <source>
        <dbReference type="PROSITE" id="PS50878"/>
    </source>
</evidence>
<evidence type="ECO:0000256" key="4">
    <source>
        <dbReference type="ARBA" id="ARBA00010879"/>
    </source>
</evidence>
<dbReference type="GO" id="GO:0005730">
    <property type="term" value="C:nucleolus"/>
    <property type="evidence" value="ECO:0007669"/>
    <property type="project" value="UniProtKB-SubCell"/>
</dbReference>
<dbReference type="InterPro" id="IPR016024">
    <property type="entry name" value="ARM-type_fold"/>
</dbReference>
<dbReference type="InterPro" id="IPR036691">
    <property type="entry name" value="Endo/exonu/phosph_ase_sf"/>
</dbReference>
<sequence>MESKPRKKSFNLKDGKKAGFKGKGKAEGKPAAKRPFKPHNSDKKKTFTKPGGKGGPKKFFKQKPTEGKMPKKRKLADDQKNSDEGSEAKKPKWNEFKQKKRELKQNRQQNERKETYHIVNRAKQVWEIVRRKDCDADKRVKLMKELQELVRGKIKTIAFAHDSTRVLQCFIQFGNDRQRQEIFDELKDHMVELSKSKYARNIVKKFLMYGNKQQVAEVMVAFKGKVRQMLRHSEASSVVEYAYNDKAILSQRLMLTEELYGNTFQVCKIVTAGFCFQSSVCPTIEKVVENNPDKVESIMEEMKQILTPMAQKEAVIKHSLVHKVFLDFFLHAPDKQRTEMIESIRESVVYMAHTHDGARVAMHCLWHGTAKDRKVIVKTMKTYMAKFATGEYGHLVLLAAFDCIDDTKLVKQAIISELVSSLEEVISNKHGRKVLLYLLSFRDPAHLLPEIVQLLEKGDGNAHSKKDVAVRRRELLEAVSPPLLQYLCENTHSMVMDKACSVAVSDILGAADGDLRPAMEAVAQLAAEDFVAGGVDGQLHMAEHPAGHLVLKWLIEQDSKMKASGREGKGRELADMMERRKVDILCVQETRWKGSKARSIGAGFKLFYYGVDSKRNGVGVVLKEEFVRNVLEVKRVSDRVMSLKLEIEGVMLNVVSGYAPQVGCELEEKERFWSELDEVMESIPTGERVVIGADFNGHVGEGNTGDEEVMGKFGVKERNLEGQMVVDFAKRMDMGVVNTYFQKREEHRVTYKSGGRSTQVDYILCRRGNLKEISDCKVVVGESVARQHRMVVCRMTLMVCKKKRSEIEKKTKWWKLKKEECCEEFRQKLRQALGGQVVLPDDWETTAEVIRETGRKVLGVSSGRRKEDKETWWWNEEVQDSIQRKRLAKKKWDMDRTEENRQEYKELQRRVKREVSKAKQKAYDELYTRLDTREGEKDLYRLARQRDRDGKDVQQVRVIKDRDGRVLTSEESVQRRWKEYFEELMNEENEREKRVEGVNSVEQKVDKIRKDEVRKALKRMKSGKAVGPDDIPVEVWKCLGEAAVEFLSSLFNRVLESERMPEEWRRSVLVPIFKNKGDVQSCSNYRGIKLMSHTMKVWERVVEARLRKVVEICEQQYGFMPRKSTTDANFALRILMEKYRDGQKELHCVFVDLEKAYDRVPREELWYCMRKSGVAEKYVRVVQDMYERSRTVVRCAVGQTEEFNVEVGLHQGSALSPFLFAIVMDQLSEEVRQESPWTMMFADDIVICSESREQVEENLERWRFALERRGMKVSRSKTEYMCVNEREGSGTVRLQGEEVKKVQEFKYLGSTVQSNGECGKEVKKRVQAGWNGWRKVSGVLCDQKISARIKGKVYRTVVRPAMLYGLETVSLRKRQESELEVAELKMLRFSLGVTRLDRIRNEYIRGTAHVGRLGDKVREARLRWFGHVQRRDKRFSRILLETVGLEKLKTWASVNRGAIVLCCLLQSADEGVAQEVKAALQSILTDLQKVHNSKGVEALLEKL</sequence>
<keyword evidence="19" id="KW-1185">Reference proteome</keyword>
<dbReference type="InterPro" id="IPR001313">
    <property type="entry name" value="Pumilio_RNA-bd_rpt"/>
</dbReference>
<comment type="subcellular location">
    <subcellularLocation>
        <location evidence="1">Chromosome</location>
    </subcellularLocation>
    <subcellularLocation>
        <location evidence="2">Nucleus</location>
        <location evidence="2">Nucleolus</location>
    </subcellularLocation>
    <subcellularLocation>
        <location evidence="3">Nucleus</location>
        <location evidence="3">Nucleoplasm</location>
    </subcellularLocation>
</comment>
<organism evidence="18 19">
    <name type="scientific">Hemibagrus guttatus</name>
    <dbReference type="NCBI Taxonomy" id="175788"/>
    <lineage>
        <taxon>Eukaryota</taxon>
        <taxon>Metazoa</taxon>
        <taxon>Chordata</taxon>
        <taxon>Craniata</taxon>
        <taxon>Vertebrata</taxon>
        <taxon>Euteleostomi</taxon>
        <taxon>Actinopterygii</taxon>
        <taxon>Neopterygii</taxon>
        <taxon>Teleostei</taxon>
        <taxon>Ostariophysi</taxon>
        <taxon>Siluriformes</taxon>
        <taxon>Bagridae</taxon>
        <taxon>Hemibagrus</taxon>
    </lineage>
</organism>